<evidence type="ECO:0000256" key="5">
    <source>
        <dbReference type="ARBA" id="ARBA00022650"/>
    </source>
</evidence>
<evidence type="ECO:0000259" key="12">
    <source>
        <dbReference type="Pfam" id="PF03807"/>
    </source>
</evidence>
<dbReference type="STRING" id="1817883.A3G31_06590"/>
<evidence type="ECO:0000256" key="10">
    <source>
        <dbReference type="PIRSR" id="PIRSR000193-1"/>
    </source>
</evidence>
<dbReference type="Pfam" id="PF03807">
    <property type="entry name" value="F420_oxidored"/>
    <property type="match status" value="1"/>
</dbReference>
<feature type="binding site" evidence="10">
    <location>
        <begin position="11"/>
        <end position="16"/>
    </location>
    <ligand>
        <name>NADP(+)</name>
        <dbReference type="ChEBI" id="CHEBI:58349"/>
    </ligand>
</feature>
<dbReference type="GO" id="GO:0005737">
    <property type="term" value="C:cytoplasm"/>
    <property type="evidence" value="ECO:0007669"/>
    <property type="project" value="UniProtKB-SubCell"/>
</dbReference>
<evidence type="ECO:0000256" key="1">
    <source>
        <dbReference type="ARBA" id="ARBA00004496"/>
    </source>
</evidence>
<dbReference type="GO" id="GO:0004735">
    <property type="term" value="F:pyrroline-5-carboxylate reductase activity"/>
    <property type="evidence" value="ECO:0007669"/>
    <property type="project" value="UniProtKB-UniRule"/>
</dbReference>
<feature type="binding site" evidence="10">
    <location>
        <begin position="73"/>
        <end position="76"/>
    </location>
    <ligand>
        <name>NADP(+)</name>
        <dbReference type="ChEBI" id="CHEBI:58349"/>
    </ligand>
</feature>
<proteinExistence type="inferred from homology"/>
<dbReference type="NCBIfam" id="TIGR00112">
    <property type="entry name" value="proC"/>
    <property type="match status" value="1"/>
</dbReference>
<dbReference type="GO" id="GO:0055129">
    <property type="term" value="P:L-proline biosynthetic process"/>
    <property type="evidence" value="ECO:0007669"/>
    <property type="project" value="UniProtKB-UniRule"/>
</dbReference>
<keyword evidence="3 8" id="KW-0963">Cytoplasm</keyword>
<evidence type="ECO:0000256" key="8">
    <source>
        <dbReference type="HAMAP-Rule" id="MF_01925"/>
    </source>
</evidence>
<comment type="catalytic activity">
    <reaction evidence="8 11">
        <text>L-proline + NADP(+) = (S)-1-pyrroline-5-carboxylate + NADPH + 2 H(+)</text>
        <dbReference type="Rhea" id="RHEA:14109"/>
        <dbReference type="ChEBI" id="CHEBI:15378"/>
        <dbReference type="ChEBI" id="CHEBI:17388"/>
        <dbReference type="ChEBI" id="CHEBI:57783"/>
        <dbReference type="ChEBI" id="CHEBI:58349"/>
        <dbReference type="ChEBI" id="CHEBI:60039"/>
        <dbReference type="EC" id="1.5.1.2"/>
    </reaction>
</comment>
<evidence type="ECO:0000256" key="6">
    <source>
        <dbReference type="ARBA" id="ARBA00022857"/>
    </source>
</evidence>
<comment type="pathway">
    <text evidence="8 11">Amino-acid biosynthesis; L-proline biosynthesis; L-proline from L-glutamate 5-semialdehyde: step 1/1.</text>
</comment>
<dbReference type="SUPFAM" id="SSF48179">
    <property type="entry name" value="6-phosphogluconate dehydrogenase C-terminal domain-like"/>
    <property type="match status" value="1"/>
</dbReference>
<evidence type="ECO:0000313" key="14">
    <source>
        <dbReference type="EMBL" id="OGL52083.1"/>
    </source>
</evidence>
<dbReference type="Proteomes" id="UP000178082">
    <property type="component" value="Unassembled WGS sequence"/>
</dbReference>
<dbReference type="SUPFAM" id="SSF51735">
    <property type="entry name" value="NAD(P)-binding Rossmann-fold domains"/>
    <property type="match status" value="1"/>
</dbReference>
<feature type="domain" description="Pyrroline-5-carboxylate reductase dimerisation" evidence="13">
    <location>
        <begin position="165"/>
        <end position="267"/>
    </location>
</feature>
<dbReference type="EMBL" id="MGDI01000033">
    <property type="protein sequence ID" value="OGL52083.1"/>
    <property type="molecule type" value="Genomic_DNA"/>
</dbReference>
<dbReference type="InterPro" id="IPR029036">
    <property type="entry name" value="P5CR_dimer"/>
</dbReference>
<comment type="catalytic activity">
    <reaction evidence="8">
        <text>L-proline + NAD(+) = (S)-1-pyrroline-5-carboxylate + NADH + 2 H(+)</text>
        <dbReference type="Rhea" id="RHEA:14105"/>
        <dbReference type="ChEBI" id="CHEBI:15378"/>
        <dbReference type="ChEBI" id="CHEBI:17388"/>
        <dbReference type="ChEBI" id="CHEBI:57540"/>
        <dbReference type="ChEBI" id="CHEBI:57945"/>
        <dbReference type="ChEBI" id="CHEBI:60039"/>
        <dbReference type="EC" id="1.5.1.2"/>
    </reaction>
</comment>
<comment type="caution">
    <text evidence="14">The sequence shown here is derived from an EMBL/GenBank/DDBJ whole genome shotgun (WGS) entry which is preliminary data.</text>
</comment>
<evidence type="ECO:0000256" key="2">
    <source>
        <dbReference type="ARBA" id="ARBA00005525"/>
    </source>
</evidence>
<name>A0A1F7SE75_9BACT</name>
<evidence type="ECO:0000256" key="4">
    <source>
        <dbReference type="ARBA" id="ARBA00022605"/>
    </source>
</evidence>
<dbReference type="InterPro" id="IPR028939">
    <property type="entry name" value="P5C_Rdtase_cat_N"/>
</dbReference>
<comment type="subcellular location">
    <subcellularLocation>
        <location evidence="1 8">Cytoplasm</location>
    </subcellularLocation>
</comment>
<keyword evidence="4 8" id="KW-0028">Amino-acid biosynthesis</keyword>
<feature type="binding site" evidence="10">
    <location>
        <position position="60"/>
    </location>
    <ligand>
        <name>NADPH</name>
        <dbReference type="ChEBI" id="CHEBI:57783"/>
    </ligand>
</feature>
<dbReference type="Pfam" id="PF14748">
    <property type="entry name" value="P5CR_dimer"/>
    <property type="match status" value="1"/>
</dbReference>
<dbReference type="HAMAP" id="MF_01925">
    <property type="entry name" value="P5C_reductase"/>
    <property type="match status" value="1"/>
</dbReference>
<keyword evidence="7 8" id="KW-0560">Oxidoreductase</keyword>
<dbReference type="InterPro" id="IPR008927">
    <property type="entry name" value="6-PGluconate_DH-like_C_sf"/>
</dbReference>
<keyword evidence="5 8" id="KW-0641">Proline biosynthesis</keyword>
<accession>A0A1F7SE75</accession>
<feature type="domain" description="Pyrroline-5-carboxylate reductase catalytic N-terminal" evidence="12">
    <location>
        <begin position="7"/>
        <end position="102"/>
    </location>
</feature>
<dbReference type="EC" id="1.5.1.2" evidence="8 9"/>
<evidence type="ECO:0000259" key="13">
    <source>
        <dbReference type="Pfam" id="PF14748"/>
    </source>
</evidence>
<comment type="function">
    <text evidence="8">Catalyzes the reduction of 1-pyrroline-5-carboxylate (PCA) to L-proline.</text>
</comment>
<dbReference type="PANTHER" id="PTHR11645:SF0">
    <property type="entry name" value="PYRROLINE-5-CARBOXYLATE REDUCTASE 3"/>
    <property type="match status" value="1"/>
</dbReference>
<gene>
    <name evidence="8" type="primary">proC</name>
    <name evidence="14" type="ORF">A3G31_06590</name>
</gene>
<evidence type="ECO:0000313" key="15">
    <source>
        <dbReference type="Proteomes" id="UP000178082"/>
    </source>
</evidence>
<evidence type="ECO:0000256" key="9">
    <source>
        <dbReference type="NCBIfam" id="TIGR00112"/>
    </source>
</evidence>
<reference evidence="14 15" key="1">
    <citation type="journal article" date="2016" name="Nat. Commun.">
        <title>Thousands of microbial genomes shed light on interconnected biogeochemical processes in an aquifer system.</title>
        <authorList>
            <person name="Anantharaman K."/>
            <person name="Brown C.T."/>
            <person name="Hug L.A."/>
            <person name="Sharon I."/>
            <person name="Castelle C.J."/>
            <person name="Probst A.J."/>
            <person name="Thomas B.C."/>
            <person name="Singh A."/>
            <person name="Wilkins M.J."/>
            <person name="Karaoz U."/>
            <person name="Brodie E.L."/>
            <person name="Williams K.H."/>
            <person name="Hubbard S.S."/>
            <person name="Banfield J.F."/>
        </authorList>
    </citation>
    <scope>NUCLEOTIDE SEQUENCE [LARGE SCALE GENOMIC DNA]</scope>
</reference>
<dbReference type="Gene3D" id="1.10.3730.10">
    <property type="entry name" value="ProC C-terminal domain-like"/>
    <property type="match status" value="1"/>
</dbReference>
<sequence>MKTINKKIGFIGSGNMAHAIIGGLLSRGIIKSKNIFSSDPSPLRRNQVSKEFSIKTLSSNIEVIKKSDVIILAVKPQVMEKVLKELNDYIKPNHLVISIAAGIPMAFISEILCENLKLIRVIPNAPALVKEGISVISHGKNVTAEELELAKNIFTAVGKTVFLEESSLDAVTGLSGSGPAYIFLIIEALIEGGVASGLPWKIARELVLQTVAGSVSMLKITGKHPGELKGIVTSPGGTTIAGLKVLENKKVRYALIEAVEAATKKAMYLGKRVKIKK</sequence>
<dbReference type="PROSITE" id="PS00521">
    <property type="entry name" value="P5CR"/>
    <property type="match status" value="1"/>
</dbReference>
<evidence type="ECO:0000256" key="3">
    <source>
        <dbReference type="ARBA" id="ARBA00022490"/>
    </source>
</evidence>
<dbReference type="Gene3D" id="3.40.50.720">
    <property type="entry name" value="NAD(P)-binding Rossmann-like Domain"/>
    <property type="match status" value="1"/>
</dbReference>
<evidence type="ECO:0000256" key="7">
    <source>
        <dbReference type="ARBA" id="ARBA00023002"/>
    </source>
</evidence>
<dbReference type="InterPro" id="IPR036291">
    <property type="entry name" value="NAD(P)-bd_dom_sf"/>
</dbReference>
<dbReference type="PANTHER" id="PTHR11645">
    <property type="entry name" value="PYRROLINE-5-CARBOXYLATE REDUCTASE"/>
    <property type="match status" value="1"/>
</dbReference>
<keyword evidence="6 8" id="KW-0521">NADP</keyword>
<dbReference type="UniPathway" id="UPA00098">
    <property type="reaction ID" value="UER00361"/>
</dbReference>
<dbReference type="FunFam" id="3.40.50.720:FF:000190">
    <property type="entry name" value="Pyrroline-5-carboxylate reductase"/>
    <property type="match status" value="1"/>
</dbReference>
<dbReference type="FunFam" id="1.10.3730.10:FF:000001">
    <property type="entry name" value="Pyrroline-5-carboxylate reductase"/>
    <property type="match status" value="1"/>
</dbReference>
<dbReference type="PIRSF" id="PIRSF000193">
    <property type="entry name" value="Pyrrol-5-carb_rd"/>
    <property type="match status" value="1"/>
</dbReference>
<organism evidence="14 15">
    <name type="scientific">Candidatus Schekmanbacteria bacterium RIFCSPLOWO2_12_FULL_38_15</name>
    <dbReference type="NCBI Taxonomy" id="1817883"/>
    <lineage>
        <taxon>Bacteria</taxon>
        <taxon>Candidatus Schekmaniibacteriota</taxon>
    </lineage>
</organism>
<evidence type="ECO:0000256" key="11">
    <source>
        <dbReference type="RuleBase" id="RU003903"/>
    </source>
</evidence>
<dbReference type="InterPro" id="IPR000304">
    <property type="entry name" value="Pyrroline-COOH_reductase"/>
</dbReference>
<dbReference type="AlphaFoldDB" id="A0A1F7SE75"/>
<protein>
    <recommendedName>
        <fullName evidence="8 9">Pyrroline-5-carboxylate reductase</fullName>
        <shortName evidence="8">P5C reductase</shortName>
        <shortName evidence="8">P5CR</shortName>
        <ecNumber evidence="8 9">1.5.1.2</ecNumber>
    </recommendedName>
    <alternativeName>
        <fullName evidence="8">PCA reductase</fullName>
    </alternativeName>
</protein>
<comment type="similarity">
    <text evidence="2 8 11">Belongs to the pyrroline-5-carboxylate reductase family.</text>
</comment>
<dbReference type="InterPro" id="IPR053790">
    <property type="entry name" value="P5CR-like_CS"/>
</dbReference>